<dbReference type="RefSeq" id="WP_181061386.1">
    <property type="nucleotide sequence ID" value="NZ_JACDTY010000023.1"/>
</dbReference>
<sequence length="114" mass="12406">MPIQLVCSNRQMEAAEGVAKLIAKHRQSVAELESLGKQAMEAEGKDAVLLGQKLDAIIAEEAAVRRRAAIAPVATIAEMKMKAAYFQRLTAHGWCEIDVDDLRALLGSFTKLQS</sequence>
<proteinExistence type="predicted"/>
<dbReference type="EMBL" id="JACDTY010000023">
    <property type="protein sequence ID" value="MBA1144443.1"/>
    <property type="molecule type" value="Genomic_DNA"/>
</dbReference>
<comment type="caution">
    <text evidence="1">The sequence shown here is derived from an EMBL/GenBank/DDBJ whole genome shotgun (WGS) entry which is preliminary data.</text>
</comment>
<accession>A0A838BDW3</accession>
<keyword evidence="2" id="KW-1185">Reference proteome</keyword>
<reference evidence="1 2" key="1">
    <citation type="submission" date="2020-07" db="EMBL/GenBank/DDBJ databases">
        <title>Definition of the novel symbiovar canariense within Mesorhizobium novociceri, a new species of genus Mesorhizobium nodulating Cicer canariense in the Caldera de Taburiente National Park (La Palma, Canary Islands).</title>
        <authorList>
            <person name="Leon-Barrios M."/>
            <person name="Perez-Yepez J."/>
            <person name="Flores-Felix J.D."/>
            <person name="Ramirez-Baena M.H."/>
            <person name="Pulido-Suarez L."/>
            <person name="Igual J.M."/>
            <person name="Velazquez E."/>
            <person name="Peix A."/>
        </authorList>
    </citation>
    <scope>NUCLEOTIDE SEQUENCE [LARGE SCALE GENOMIC DNA]</scope>
    <source>
        <strain evidence="1 2">CCANP35</strain>
    </source>
</reference>
<organism evidence="1 2">
    <name type="scientific">Mesorhizobium neociceri</name>
    <dbReference type="NCBI Taxonomy" id="1307853"/>
    <lineage>
        <taxon>Bacteria</taxon>
        <taxon>Pseudomonadati</taxon>
        <taxon>Pseudomonadota</taxon>
        <taxon>Alphaproteobacteria</taxon>
        <taxon>Hyphomicrobiales</taxon>
        <taxon>Phyllobacteriaceae</taxon>
        <taxon>Mesorhizobium</taxon>
    </lineage>
</organism>
<evidence type="ECO:0000313" key="2">
    <source>
        <dbReference type="Proteomes" id="UP000558284"/>
    </source>
</evidence>
<dbReference type="AlphaFoldDB" id="A0A838BDW3"/>
<evidence type="ECO:0000313" key="1">
    <source>
        <dbReference type="EMBL" id="MBA1144443.1"/>
    </source>
</evidence>
<gene>
    <name evidence="1" type="ORF">H0241_30000</name>
</gene>
<dbReference type="Proteomes" id="UP000558284">
    <property type="component" value="Unassembled WGS sequence"/>
</dbReference>
<name>A0A838BDW3_9HYPH</name>
<protein>
    <submittedName>
        <fullName evidence="1">Uncharacterized protein</fullName>
    </submittedName>
</protein>